<evidence type="ECO:0000256" key="9">
    <source>
        <dbReference type="ARBA" id="ARBA00023002"/>
    </source>
</evidence>
<dbReference type="InterPro" id="IPR041854">
    <property type="entry name" value="BFD-like_2Fe2S-bd_dom_sf"/>
</dbReference>
<feature type="binding site" evidence="15">
    <location>
        <position position="657"/>
    </location>
    <ligand>
        <name>[4Fe-4S] cluster</name>
        <dbReference type="ChEBI" id="CHEBI:49883"/>
    </ligand>
</feature>
<keyword evidence="6" id="KW-0001">2Fe-2S</keyword>
<dbReference type="FunFam" id="3.50.50.60:FF:000033">
    <property type="entry name" value="Nitrite reductase [NAD(P)H], large subunit"/>
    <property type="match status" value="1"/>
</dbReference>
<keyword evidence="8 14" id="KW-0274">FAD</keyword>
<feature type="binding site" evidence="15">
    <location>
        <position position="624"/>
    </location>
    <ligand>
        <name>[4Fe-4S] cluster</name>
        <dbReference type="ChEBI" id="CHEBI:49883"/>
    </ligand>
</feature>
<dbReference type="PANTHER" id="PTHR43809">
    <property type="entry name" value="NITRITE REDUCTASE (NADH) LARGE SUBUNIT"/>
    <property type="match status" value="1"/>
</dbReference>
<evidence type="ECO:0000256" key="6">
    <source>
        <dbReference type="ARBA" id="ARBA00022714"/>
    </source>
</evidence>
<dbReference type="GO" id="GO:0050661">
    <property type="term" value="F:NADP binding"/>
    <property type="evidence" value="ECO:0007669"/>
    <property type="project" value="UniProtKB-UniRule"/>
</dbReference>
<keyword evidence="11 15" id="KW-0411">Iron-sulfur</keyword>
<accession>M5P3I8</accession>
<evidence type="ECO:0000256" key="3">
    <source>
        <dbReference type="ARBA" id="ARBA00010429"/>
    </source>
</evidence>
<dbReference type="PRINTS" id="PR00411">
    <property type="entry name" value="PNDRDTASEI"/>
</dbReference>
<comment type="caution">
    <text evidence="21">The sequence shown here is derived from an EMBL/GenBank/DDBJ whole genome shotgun (WGS) entry which is preliminary data.</text>
</comment>
<evidence type="ECO:0000256" key="15">
    <source>
        <dbReference type="PIRSR" id="PIRSR037149-1"/>
    </source>
</evidence>
<feature type="domain" description="BFD-like [2Fe-2S]-binding" evidence="18">
    <location>
        <begin position="412"/>
        <end position="460"/>
    </location>
</feature>
<dbReference type="NCBIfam" id="TIGR02374">
    <property type="entry name" value="nitri_red_nirB"/>
    <property type="match status" value="1"/>
</dbReference>
<dbReference type="Gene3D" id="1.10.10.1100">
    <property type="entry name" value="BFD-like [2Fe-2S]-binding domain"/>
    <property type="match status" value="1"/>
</dbReference>
<comment type="similarity">
    <text evidence="3">Belongs to the nitrite and sulfite reductase 4Fe-4S domain family.</text>
</comment>
<dbReference type="EMBL" id="AOFM01000008">
    <property type="protein sequence ID" value="EME74008.1"/>
    <property type="molecule type" value="Genomic_DNA"/>
</dbReference>
<evidence type="ECO:0000256" key="4">
    <source>
        <dbReference type="ARBA" id="ARBA00022617"/>
    </source>
</evidence>
<feature type="binding site" evidence="15">
    <location>
        <position position="622"/>
    </location>
    <ligand>
        <name>[4Fe-4S] cluster</name>
        <dbReference type="ChEBI" id="CHEBI:49883"/>
    </ligand>
</feature>
<dbReference type="InterPro" id="IPR006067">
    <property type="entry name" value="NO2/SO3_Rdtase_4Fe4S_dom"/>
</dbReference>
<keyword evidence="9" id="KW-0560">Oxidoreductase</keyword>
<evidence type="ECO:0000256" key="11">
    <source>
        <dbReference type="ARBA" id="ARBA00023014"/>
    </source>
</evidence>
<dbReference type="CDD" id="cd19943">
    <property type="entry name" value="NirB_Fer2_BFD-like_1"/>
    <property type="match status" value="1"/>
</dbReference>
<reference evidence="21 22" key="1">
    <citation type="journal article" date="2013" name="Genome Announc.">
        <title>Draft Whole-Genome Sequence of Bacillus sonorensis Strain L12, a Source of Nonribosomal Lipopeptides.</title>
        <authorList>
            <person name="Adimpong D.B."/>
            <person name="Sorensen K.I."/>
            <person name="Nielsen D.S."/>
            <person name="Thorsen L."/>
            <person name="Rasmussen T.B."/>
            <person name="Derkx P.M."/>
            <person name="Jespersen L."/>
        </authorList>
    </citation>
    <scope>NUCLEOTIDE SEQUENCE [LARGE SCALE GENOMIC DNA]</scope>
    <source>
        <strain evidence="21 22">L12</strain>
    </source>
</reference>
<dbReference type="GeneID" id="92851525"/>
<evidence type="ECO:0000256" key="14">
    <source>
        <dbReference type="PIRNR" id="PIRNR037149"/>
    </source>
</evidence>
<dbReference type="InterPro" id="IPR052034">
    <property type="entry name" value="NasD-like"/>
</dbReference>
<keyword evidence="15" id="KW-0004">4Fe-4S</keyword>
<dbReference type="SUPFAM" id="SSF55124">
    <property type="entry name" value="Nitrite/Sulfite reductase N-terminal domain-like"/>
    <property type="match status" value="1"/>
</dbReference>
<dbReference type="Pfam" id="PF18267">
    <property type="entry name" value="Rubredoxin_C"/>
    <property type="match status" value="1"/>
</dbReference>
<comment type="cofactor">
    <cofactor evidence="1 14">
        <name>FAD</name>
        <dbReference type="ChEBI" id="CHEBI:57692"/>
    </cofactor>
</comment>
<dbReference type="GO" id="GO:0020037">
    <property type="term" value="F:heme binding"/>
    <property type="evidence" value="ECO:0007669"/>
    <property type="project" value="InterPro"/>
</dbReference>
<dbReference type="Pfam" id="PF07992">
    <property type="entry name" value="Pyr_redox_2"/>
    <property type="match status" value="1"/>
</dbReference>
<dbReference type="eggNOG" id="COG1251">
    <property type="taxonomic scope" value="Bacteria"/>
</dbReference>
<dbReference type="GO" id="GO:0051537">
    <property type="term" value="F:2 iron, 2 sulfur cluster binding"/>
    <property type="evidence" value="ECO:0007669"/>
    <property type="project" value="UniProtKB-KW"/>
</dbReference>
<dbReference type="GO" id="GO:0098809">
    <property type="term" value="F:nitrite reductase activity"/>
    <property type="evidence" value="ECO:0007669"/>
    <property type="project" value="InterPro"/>
</dbReference>
<dbReference type="Gene3D" id="3.30.413.10">
    <property type="entry name" value="Sulfite Reductase Hemoprotein, domain 1"/>
    <property type="match status" value="1"/>
</dbReference>
<keyword evidence="10 15" id="KW-0408">Iron</keyword>
<organism evidence="21 22">
    <name type="scientific">Bacillus sonorensis L12</name>
    <dbReference type="NCBI Taxonomy" id="1274524"/>
    <lineage>
        <taxon>Bacteria</taxon>
        <taxon>Bacillati</taxon>
        <taxon>Bacillota</taxon>
        <taxon>Bacilli</taxon>
        <taxon>Bacillales</taxon>
        <taxon>Bacillaceae</taxon>
        <taxon>Bacillus</taxon>
    </lineage>
</organism>
<dbReference type="InterPro" id="IPR005117">
    <property type="entry name" value="NiRdtase/SiRdtase_haem-b_fer"/>
</dbReference>
<evidence type="ECO:0000256" key="12">
    <source>
        <dbReference type="ARBA" id="ARBA00023063"/>
    </source>
</evidence>
<evidence type="ECO:0000256" key="1">
    <source>
        <dbReference type="ARBA" id="ARBA00001974"/>
    </source>
</evidence>
<dbReference type="PANTHER" id="PTHR43809:SF1">
    <property type="entry name" value="NITRITE REDUCTASE (NADH) LARGE SUBUNIT"/>
    <property type="match status" value="1"/>
</dbReference>
<comment type="cofactor">
    <cofactor evidence="15">
        <name>siroheme</name>
        <dbReference type="ChEBI" id="CHEBI:60052"/>
    </cofactor>
    <text evidence="15">Binds 1 siroheme per subunit.</text>
</comment>
<evidence type="ECO:0000259" key="19">
    <source>
        <dbReference type="Pfam" id="PF07992"/>
    </source>
</evidence>
<dbReference type="InterPro" id="IPR036188">
    <property type="entry name" value="FAD/NAD-bd_sf"/>
</dbReference>
<dbReference type="PRINTS" id="PR00368">
    <property type="entry name" value="FADPNR"/>
</dbReference>
<keyword evidence="4 15" id="KW-0349">Heme</keyword>
<evidence type="ECO:0000313" key="21">
    <source>
        <dbReference type="EMBL" id="EME74008.1"/>
    </source>
</evidence>
<dbReference type="Proteomes" id="UP000011907">
    <property type="component" value="Unassembled WGS sequence"/>
</dbReference>
<evidence type="ECO:0000259" key="17">
    <source>
        <dbReference type="Pfam" id="PF03460"/>
    </source>
</evidence>
<dbReference type="GO" id="GO:0050660">
    <property type="term" value="F:flavin adenine dinucleotide binding"/>
    <property type="evidence" value="ECO:0007669"/>
    <property type="project" value="UniProtKB-UniRule"/>
</dbReference>
<dbReference type="InterPro" id="IPR023753">
    <property type="entry name" value="FAD/NAD-binding_dom"/>
</dbReference>
<dbReference type="OrthoDB" id="9802028at2"/>
<evidence type="ECO:0000256" key="13">
    <source>
        <dbReference type="ARBA" id="ARBA00034078"/>
    </source>
</evidence>
<keyword evidence="5 14" id="KW-0285">Flavoprotein</keyword>
<protein>
    <submittedName>
        <fullName evidence="21">Assimilatory nitrate reductase electron transfer subunit NasB</fullName>
    </submittedName>
</protein>
<comment type="pathway">
    <text evidence="2">Nitrogen metabolism; nitrate reduction (assimilation).</text>
</comment>
<dbReference type="AlphaFoldDB" id="M5P3I8"/>
<dbReference type="PIRSF" id="PIRSF037149">
    <property type="entry name" value="NirB"/>
    <property type="match status" value="1"/>
</dbReference>
<comment type="cofactor">
    <cofactor evidence="13">
        <name>[2Fe-2S] cluster</name>
        <dbReference type="ChEBI" id="CHEBI:190135"/>
    </cofactor>
</comment>
<evidence type="ECO:0000259" key="20">
    <source>
        <dbReference type="Pfam" id="PF18267"/>
    </source>
</evidence>
<feature type="domain" description="Nitrite/Sulfite reductase ferredoxin-like" evidence="17">
    <location>
        <begin position="543"/>
        <end position="605"/>
    </location>
</feature>
<feature type="binding site" description="axial binding residue" evidence="15">
    <location>
        <position position="661"/>
    </location>
    <ligand>
        <name>siroheme</name>
        <dbReference type="ChEBI" id="CHEBI:60052"/>
    </ligand>
    <ligandPart>
        <name>Fe</name>
        <dbReference type="ChEBI" id="CHEBI:18248"/>
    </ligandPart>
</feature>
<dbReference type="CDD" id="cd19944">
    <property type="entry name" value="NirB_Fer2_BFD-like_2"/>
    <property type="match status" value="1"/>
</dbReference>
<dbReference type="InterPro" id="IPR007419">
    <property type="entry name" value="BFD-like_2Fe2S-bd_dom"/>
</dbReference>
<feature type="binding site" evidence="15">
    <location>
        <position position="661"/>
    </location>
    <ligand>
        <name>[4Fe-4S] cluster</name>
        <dbReference type="ChEBI" id="CHEBI:49883"/>
    </ligand>
</feature>
<dbReference type="InterPro" id="IPR036136">
    <property type="entry name" value="Nit/Sulf_reduc_fer-like_dom_sf"/>
</dbReference>
<dbReference type="GO" id="GO:0051539">
    <property type="term" value="F:4 iron, 4 sulfur cluster binding"/>
    <property type="evidence" value="ECO:0007669"/>
    <property type="project" value="UniProtKB-KW"/>
</dbReference>
<evidence type="ECO:0000259" key="18">
    <source>
        <dbReference type="Pfam" id="PF04324"/>
    </source>
</evidence>
<dbReference type="InterPro" id="IPR045854">
    <property type="entry name" value="NO2/SO3_Rdtase_4Fe4S_sf"/>
</dbReference>
<keyword evidence="12 14" id="KW-0534">Nitrate assimilation</keyword>
<dbReference type="Gene3D" id="3.50.50.60">
    <property type="entry name" value="FAD/NAD(P)-binding domain"/>
    <property type="match status" value="2"/>
</dbReference>
<dbReference type="SUPFAM" id="SSF51905">
    <property type="entry name" value="FAD/NAD(P)-binding domain"/>
    <property type="match status" value="2"/>
</dbReference>
<evidence type="ECO:0000313" key="22">
    <source>
        <dbReference type="Proteomes" id="UP000011907"/>
    </source>
</evidence>
<dbReference type="FunFam" id="1.10.10.1100:FF:000002">
    <property type="entry name" value="Nitrite reductase large subunit"/>
    <property type="match status" value="1"/>
</dbReference>
<evidence type="ECO:0000256" key="5">
    <source>
        <dbReference type="ARBA" id="ARBA00022630"/>
    </source>
</evidence>
<dbReference type="GO" id="GO:0042128">
    <property type="term" value="P:nitrate assimilation"/>
    <property type="evidence" value="ECO:0007669"/>
    <property type="project" value="UniProtKB-UniRule"/>
</dbReference>
<dbReference type="Pfam" id="PF03460">
    <property type="entry name" value="NIR_SIR_ferr"/>
    <property type="match status" value="1"/>
</dbReference>
<dbReference type="InterPro" id="IPR017121">
    <property type="entry name" value="Nitrite_Rdtase_lsu"/>
</dbReference>
<comment type="cofactor">
    <cofactor evidence="15">
        <name>[4Fe-4S] cluster</name>
        <dbReference type="ChEBI" id="CHEBI:49883"/>
    </cofactor>
    <text evidence="15">Binds 1 [4Fe-4S] cluster per subunit.</text>
</comment>
<dbReference type="GO" id="GO:0046872">
    <property type="term" value="F:metal ion binding"/>
    <property type="evidence" value="ECO:0007669"/>
    <property type="project" value="UniProtKB-KW"/>
</dbReference>
<evidence type="ECO:0000256" key="10">
    <source>
        <dbReference type="ARBA" id="ARBA00023004"/>
    </source>
</evidence>
<evidence type="ECO:0000256" key="7">
    <source>
        <dbReference type="ARBA" id="ARBA00022723"/>
    </source>
</evidence>
<dbReference type="STRING" id="1274524.BSONL12_13626"/>
<dbReference type="SUPFAM" id="SSF56014">
    <property type="entry name" value="Nitrite and sulphite reductase 4Fe-4S domain-like"/>
    <property type="match status" value="1"/>
</dbReference>
<feature type="domain" description="NADH-rubredoxin oxidoreductase C-terminal" evidence="20">
    <location>
        <begin position="318"/>
        <end position="384"/>
    </location>
</feature>
<dbReference type="InterPro" id="IPR041575">
    <property type="entry name" value="Rubredoxin_C"/>
</dbReference>
<evidence type="ECO:0000256" key="8">
    <source>
        <dbReference type="ARBA" id="ARBA00022827"/>
    </source>
</evidence>
<feature type="domain" description="FAD/NAD(P)-binding" evidence="19">
    <location>
        <begin position="5"/>
        <end position="281"/>
    </location>
</feature>
<proteinExistence type="inferred from homology"/>
<dbReference type="PATRIC" id="fig|1274524.3.peg.2939"/>
<name>M5P3I8_9BACI</name>
<feature type="domain" description="BFD-like [2Fe-2S]-binding" evidence="18">
    <location>
        <begin position="476"/>
        <end position="526"/>
    </location>
</feature>
<dbReference type="Pfam" id="PF01077">
    <property type="entry name" value="NIR_SIR"/>
    <property type="match status" value="1"/>
</dbReference>
<dbReference type="Gene3D" id="3.30.390.30">
    <property type="match status" value="1"/>
</dbReference>
<feature type="domain" description="Nitrite/sulphite reductase 4Fe-4S" evidence="16">
    <location>
        <begin position="630"/>
        <end position="748"/>
    </location>
</feature>
<keyword evidence="7 15" id="KW-0479">Metal-binding</keyword>
<gene>
    <name evidence="21" type="ORF">BSONL12_13626</name>
</gene>
<dbReference type="Pfam" id="PF04324">
    <property type="entry name" value="Fer2_BFD"/>
    <property type="match status" value="2"/>
</dbReference>
<sequence>MGKQKLILIGNGMAGVRTIEEILKHGGHAFDIVIIGSEPHPNYNRILLSSVLQGETNLKDITLNSRKWYEEHGITLYTGETAVNIDTHKQTVSTDKNRELAYDKLIIATGSSPFILPVPGADKEGVYGFRTIEDCRAFIDASKRFHQAAVIGGGILGLEAARGLVNLGMEVAVIHHSSHIMQNQLDPAASAMLQRELERQGIRFLLEKDTNAVLGKSRAEGVRFQDGTEMRADLIVMAAGVRPNIELAKGSGLAVNRAIIVNDHMQTNVPNVYAVGECAEHNGVVYGLIKPLYEQGRVLAKHICGLECGRYRGSVQSATLKIAGVDVFSAGKIKEDDTTTAIQLIDESAGIYKKAMFQADKMVGVMLYGDIANKQNLLDSIVKQRDITVVKKDFFQSGAESAVASMPLGETICQCNAVSKGAIIEAVQRHHLKTAEDVKRCTKASGSCGGCRPIIEELLIHTAERSHQEPAGANTMCPCTVLTEDEVVQEIQMRQLSSVQDVISALGWNKTSGCSVCVPAIDYYLRMIRPDIKAATPFEETEQEDGMCTLVPQMYGGLTNKDELRRIADVMEKYQIPQAVLTHDQRLQLSGIRRDELQHIKEELHMPVFPRKKQAIAPIKTCPCSHQESVQAAAAELEKHTDSLLMPAKIDIAISACVDDCALAAVRDIGIVKAVGGWELYAGGQGGQNARAGELLSVAGTLEEAGEYIKGFLQYYRETANYLEQVGQWIERAGLIHVREVLFDDELRRQLMERLEEESRLPEQEMIKGLM</sequence>
<dbReference type="InterPro" id="IPR016156">
    <property type="entry name" value="FAD/NAD-linked_Rdtase_dimer_sf"/>
</dbReference>
<evidence type="ECO:0000256" key="2">
    <source>
        <dbReference type="ARBA" id="ARBA00005096"/>
    </source>
</evidence>
<evidence type="ECO:0000259" key="16">
    <source>
        <dbReference type="Pfam" id="PF01077"/>
    </source>
</evidence>
<dbReference type="InterPro" id="IPR012744">
    <property type="entry name" value="Nitri_red_NirB"/>
</dbReference>
<dbReference type="RefSeq" id="WP_006638703.1">
    <property type="nucleotide sequence ID" value="NZ_AOFM01000008.1"/>
</dbReference>